<evidence type="ECO:0000256" key="2">
    <source>
        <dbReference type="ARBA" id="ARBA00022617"/>
    </source>
</evidence>
<keyword evidence="4" id="KW-0249">Electron transport</keyword>
<feature type="binding site" description="axial binding residue" evidence="6">
    <location>
        <position position="124"/>
    </location>
    <ligand>
        <name>heme c</name>
        <dbReference type="ChEBI" id="CHEBI:61717"/>
        <label>1</label>
    </ligand>
    <ligandPart>
        <name>Fe</name>
        <dbReference type="ChEBI" id="CHEBI:18248"/>
    </ligandPart>
</feature>
<feature type="binding site" description="axial binding residue" evidence="6">
    <location>
        <position position="190"/>
    </location>
    <ligand>
        <name>heme c</name>
        <dbReference type="ChEBI" id="CHEBI:61717"/>
        <label>1</label>
    </ligand>
    <ligandPart>
        <name>Fe</name>
        <dbReference type="ChEBI" id="CHEBI:18248"/>
    </ligandPart>
</feature>
<feature type="domain" description="Class III cytochrome C" evidence="7">
    <location>
        <begin position="101"/>
        <end position="190"/>
    </location>
</feature>
<feature type="binding site" description="axial binding residue" evidence="6">
    <location>
        <position position="128"/>
    </location>
    <ligand>
        <name>heme c</name>
        <dbReference type="ChEBI" id="CHEBI:61717"/>
        <label>1</label>
    </ligand>
    <ligandPart>
        <name>Fe</name>
        <dbReference type="ChEBI" id="CHEBI:18248"/>
    </ligandPart>
</feature>
<feature type="binding site" description="axial binding residue" evidence="6">
    <location>
        <position position="189"/>
    </location>
    <ligand>
        <name>heme c</name>
        <dbReference type="ChEBI" id="CHEBI:61717"/>
        <label>1</label>
    </ligand>
    <ligandPart>
        <name>Fe</name>
        <dbReference type="ChEBI" id="CHEBI:18248"/>
    </ligandPart>
</feature>
<evidence type="ECO:0000256" key="4">
    <source>
        <dbReference type="ARBA" id="ARBA00022982"/>
    </source>
</evidence>
<dbReference type="InterPro" id="IPR036280">
    <property type="entry name" value="Multihaem_cyt_sf"/>
</dbReference>
<feature type="binding site" description="axial binding residue" evidence="6">
    <location>
        <position position="115"/>
    </location>
    <ligand>
        <name>heme c</name>
        <dbReference type="ChEBI" id="CHEBI:61717"/>
        <label>1</label>
    </ligand>
    <ligandPart>
        <name>Fe</name>
        <dbReference type="ChEBI" id="CHEBI:18248"/>
    </ligandPart>
</feature>
<evidence type="ECO:0000256" key="5">
    <source>
        <dbReference type="ARBA" id="ARBA00023004"/>
    </source>
</evidence>
<feature type="binding site" description="axial binding residue" evidence="6">
    <location>
        <position position="129"/>
    </location>
    <ligand>
        <name>heme c</name>
        <dbReference type="ChEBI" id="CHEBI:61717"/>
        <label>1</label>
    </ligand>
    <ligandPart>
        <name>Fe</name>
        <dbReference type="ChEBI" id="CHEBI:18248"/>
    </ligandPart>
</feature>
<protein>
    <recommendedName>
        <fullName evidence="7">Class III cytochrome C domain-containing protein</fullName>
    </recommendedName>
</protein>
<feature type="binding site" description="axial binding residue" evidence="6">
    <location>
        <position position="167"/>
    </location>
    <ligand>
        <name>heme c</name>
        <dbReference type="ChEBI" id="CHEBI:61717"/>
        <label>1</label>
    </ligand>
    <ligandPart>
        <name>Fe</name>
        <dbReference type="ChEBI" id="CHEBI:18248"/>
    </ligandPart>
</feature>
<feature type="binding site" description="axial binding residue" evidence="6">
    <location>
        <position position="186"/>
    </location>
    <ligand>
        <name>heme c</name>
        <dbReference type="ChEBI" id="CHEBI:61717"/>
        <label>1</label>
    </ligand>
    <ligandPart>
        <name>Fe</name>
        <dbReference type="ChEBI" id="CHEBI:18248"/>
    </ligandPart>
</feature>
<feature type="binding site" description="axial binding residue" evidence="6">
    <location>
        <position position="170"/>
    </location>
    <ligand>
        <name>heme c</name>
        <dbReference type="ChEBI" id="CHEBI:61717"/>
        <label>1</label>
    </ligand>
    <ligandPart>
        <name>Fe</name>
        <dbReference type="ChEBI" id="CHEBI:18248"/>
    </ligandPart>
</feature>
<dbReference type="AlphaFoldDB" id="A0A832A629"/>
<comment type="caution">
    <text evidence="8">The sequence shown here is derived from an EMBL/GenBank/DDBJ whole genome shotgun (WGS) entry which is preliminary data.</text>
</comment>
<keyword evidence="3 6" id="KW-0479">Metal-binding</keyword>
<proteinExistence type="predicted"/>
<dbReference type="Gene3D" id="3.90.10.10">
    <property type="entry name" value="Cytochrome C3"/>
    <property type="match status" value="1"/>
</dbReference>
<evidence type="ECO:0000256" key="6">
    <source>
        <dbReference type="PIRSR" id="PIRSR602322-1"/>
    </source>
</evidence>
<feature type="binding site" description="axial binding residue" evidence="6">
    <location>
        <position position="118"/>
    </location>
    <ligand>
        <name>heme c</name>
        <dbReference type="ChEBI" id="CHEBI:61717"/>
        <label>3</label>
    </ligand>
    <ligandPart>
        <name>Fe</name>
        <dbReference type="ChEBI" id="CHEBI:18248"/>
    </ligandPart>
</feature>
<dbReference type="InterPro" id="IPR002322">
    <property type="entry name" value="Cyt_c_III"/>
</dbReference>
<dbReference type="Pfam" id="PF02085">
    <property type="entry name" value="Cytochrom_CIII"/>
    <property type="match status" value="1"/>
</dbReference>
<sequence length="192" mass="21695">MTPGPLWIWKSPIWGKTRRKCPYGHRVRFPSSRLPSRGWRWKRPELFPAKRNESAPRNRTNRSTAGGSMKRTLCGAIGCAVMALWVFSAWSQDEVMQLKGDGTKPMERPAVSFPHEKHAALMECSRCHHDYDAYGVNKGSEGRRCAECHGDGTANPIPLQRAYHDQCLSCHERLNARQGTALPVLCGQCHVR</sequence>
<evidence type="ECO:0000313" key="8">
    <source>
        <dbReference type="EMBL" id="HFK97384.1"/>
    </source>
</evidence>
<comment type="cofactor">
    <cofactor evidence="6">
        <name>heme c</name>
        <dbReference type="ChEBI" id="CHEBI:61717"/>
    </cofactor>
    <text evidence="6">Binds 4 heme c groups covalently per monomer.</text>
</comment>
<evidence type="ECO:0000259" key="7">
    <source>
        <dbReference type="Pfam" id="PF02085"/>
    </source>
</evidence>
<keyword evidence="5 6" id="KW-0408">Iron</keyword>
<keyword evidence="1" id="KW-0813">Transport</keyword>
<name>A0A832A629_9BACT</name>
<feature type="binding site" description="axial binding residue" evidence="6">
    <location>
        <position position="171"/>
    </location>
    <ligand>
        <name>heme c</name>
        <dbReference type="ChEBI" id="CHEBI:61717"/>
        <label>1</label>
    </ligand>
    <ligandPart>
        <name>Fe</name>
        <dbReference type="ChEBI" id="CHEBI:18248"/>
    </ligandPart>
</feature>
<dbReference type="EMBL" id="DSTK01000026">
    <property type="protein sequence ID" value="HFK97384.1"/>
    <property type="molecule type" value="Genomic_DNA"/>
</dbReference>
<keyword evidence="2 6" id="KW-0349">Heme</keyword>
<evidence type="ECO:0000256" key="1">
    <source>
        <dbReference type="ARBA" id="ARBA00022448"/>
    </source>
</evidence>
<dbReference type="SUPFAM" id="SSF48695">
    <property type="entry name" value="Multiheme cytochromes"/>
    <property type="match status" value="1"/>
</dbReference>
<evidence type="ECO:0000256" key="3">
    <source>
        <dbReference type="ARBA" id="ARBA00022723"/>
    </source>
</evidence>
<dbReference type="CDD" id="cd08168">
    <property type="entry name" value="Cytochrom_C3"/>
    <property type="match status" value="1"/>
</dbReference>
<dbReference type="GO" id="GO:0009055">
    <property type="term" value="F:electron transfer activity"/>
    <property type="evidence" value="ECO:0007669"/>
    <property type="project" value="InterPro"/>
</dbReference>
<gene>
    <name evidence="8" type="ORF">ENS06_08705</name>
</gene>
<accession>A0A832A629</accession>
<dbReference type="PRINTS" id="PR00609">
    <property type="entry name" value="CYTOCHROMEC3"/>
</dbReference>
<reference evidence="8" key="1">
    <citation type="journal article" date="2020" name="mSystems">
        <title>Genome- and Community-Level Interaction Insights into Carbon Utilization and Element Cycling Functions of Hydrothermarchaeota in Hydrothermal Sediment.</title>
        <authorList>
            <person name="Zhou Z."/>
            <person name="Liu Y."/>
            <person name="Xu W."/>
            <person name="Pan J."/>
            <person name="Luo Z.H."/>
            <person name="Li M."/>
        </authorList>
    </citation>
    <scope>NUCLEOTIDE SEQUENCE [LARGE SCALE GENOMIC DNA]</scope>
    <source>
        <strain evidence="8">SpSt-456</strain>
    </source>
</reference>
<organism evidence="8">
    <name type="scientific">Desulfacinum infernum</name>
    <dbReference type="NCBI Taxonomy" id="35837"/>
    <lineage>
        <taxon>Bacteria</taxon>
        <taxon>Pseudomonadati</taxon>
        <taxon>Thermodesulfobacteriota</taxon>
        <taxon>Syntrophobacteria</taxon>
        <taxon>Syntrophobacterales</taxon>
        <taxon>Syntrophobacteraceae</taxon>
        <taxon>Desulfacinum</taxon>
    </lineage>
</organism>
<dbReference type="GO" id="GO:0046872">
    <property type="term" value="F:metal ion binding"/>
    <property type="evidence" value="ECO:0007669"/>
    <property type="project" value="UniProtKB-KW"/>
</dbReference>
<dbReference type="InterPro" id="IPR020942">
    <property type="entry name" value="Cyt_c_III_dom"/>
</dbReference>
<feature type="binding site" description="axial binding residue" evidence="6">
    <location>
        <position position="127"/>
    </location>
    <ligand>
        <name>heme c</name>
        <dbReference type="ChEBI" id="CHEBI:61717"/>
        <label>1</label>
    </ligand>
    <ligandPart>
        <name>Fe</name>
        <dbReference type="ChEBI" id="CHEBI:18248"/>
    </ligandPart>
</feature>
<dbReference type="GO" id="GO:0020037">
    <property type="term" value="F:heme binding"/>
    <property type="evidence" value="ECO:0007669"/>
    <property type="project" value="InterPro"/>
</dbReference>